<name>S7RNG1_GLOTA</name>
<dbReference type="KEGG" id="gtr:GLOTRDRAFT_111629"/>
<feature type="region of interest" description="Disordered" evidence="1">
    <location>
        <begin position="183"/>
        <end position="270"/>
    </location>
</feature>
<reference evidence="3 4" key="1">
    <citation type="journal article" date="2012" name="Science">
        <title>The Paleozoic origin of enzymatic lignin decomposition reconstructed from 31 fungal genomes.</title>
        <authorList>
            <person name="Floudas D."/>
            <person name="Binder M."/>
            <person name="Riley R."/>
            <person name="Barry K."/>
            <person name="Blanchette R.A."/>
            <person name="Henrissat B."/>
            <person name="Martinez A.T."/>
            <person name="Otillar R."/>
            <person name="Spatafora J.W."/>
            <person name="Yadav J.S."/>
            <person name="Aerts A."/>
            <person name="Benoit I."/>
            <person name="Boyd A."/>
            <person name="Carlson A."/>
            <person name="Copeland A."/>
            <person name="Coutinho P.M."/>
            <person name="de Vries R.P."/>
            <person name="Ferreira P."/>
            <person name="Findley K."/>
            <person name="Foster B."/>
            <person name="Gaskell J."/>
            <person name="Glotzer D."/>
            <person name="Gorecki P."/>
            <person name="Heitman J."/>
            <person name="Hesse C."/>
            <person name="Hori C."/>
            <person name="Igarashi K."/>
            <person name="Jurgens J.A."/>
            <person name="Kallen N."/>
            <person name="Kersten P."/>
            <person name="Kohler A."/>
            <person name="Kuees U."/>
            <person name="Kumar T.K.A."/>
            <person name="Kuo A."/>
            <person name="LaButti K."/>
            <person name="Larrondo L.F."/>
            <person name="Lindquist E."/>
            <person name="Ling A."/>
            <person name="Lombard V."/>
            <person name="Lucas S."/>
            <person name="Lundell T."/>
            <person name="Martin R."/>
            <person name="McLaughlin D.J."/>
            <person name="Morgenstern I."/>
            <person name="Morin E."/>
            <person name="Murat C."/>
            <person name="Nagy L.G."/>
            <person name="Nolan M."/>
            <person name="Ohm R.A."/>
            <person name="Patyshakuliyeva A."/>
            <person name="Rokas A."/>
            <person name="Ruiz-Duenas F.J."/>
            <person name="Sabat G."/>
            <person name="Salamov A."/>
            <person name="Samejima M."/>
            <person name="Schmutz J."/>
            <person name="Slot J.C."/>
            <person name="St John F."/>
            <person name="Stenlid J."/>
            <person name="Sun H."/>
            <person name="Sun S."/>
            <person name="Syed K."/>
            <person name="Tsang A."/>
            <person name="Wiebenga A."/>
            <person name="Young D."/>
            <person name="Pisabarro A."/>
            <person name="Eastwood D.C."/>
            <person name="Martin F."/>
            <person name="Cullen D."/>
            <person name="Grigoriev I.V."/>
            <person name="Hibbett D.S."/>
        </authorList>
    </citation>
    <scope>NUCLEOTIDE SEQUENCE [LARGE SCALE GENOMIC DNA]</scope>
    <source>
        <strain evidence="3 4">ATCC 11539</strain>
    </source>
</reference>
<sequence>MVAKERLMGIYLAVYAHRDLRPLVRGSSKSTVTAGLIGGRVGNKGGVGISLSVDGTTLLFVNAHLAAHGERVHDRLANLAKIKSELEVDTFLKPEDPRNLAEDLTDKFDYTFIFGDLNFRLDITRLHADWLISRQEYEQALAFDQLRNIMQNGHAFDGFHEAPINFPPTFKYDVLKTIKRSKKKGHSRVSSKDSAISRAVDELPEVEEKDGDDQDEHDADEEDERGDAESLAPSYWSSAMGSRKTAGDDESDEDAPPATPSRPAHSTGNLVQKLSIVTAAHKAKSKWKALISPSVASFTRHTHRSIDDPSRDSRSDEPRAASRASDNVSPPEVPSKANGVPPEVPGKVNGATPEVPSKPAGTPPEVPTKLDGYVQPRRSRPVSMKRALSVKSSRRSLEDEPEDPDRGVYDSSAKQRVPSWCDRILWKSTVRPPSEPEEDEALTGSARSRVGHFFSHLRSRASRRRESIGTISSTESSHKKDSPANLIPSPPNSDQEEHNGITLPFSRFLAQPQIDMKLRQTKSIETFQPQPGDRSPLPRSTSHEAVSHFFGSRSRRSTESALPRSKTIAAPCEDMTLMTGSANLSDSPGSEMPPPVPPKDLIHSHIQSKWRFLPFLYRDAPNPTVQRPPTPTIEAPPPRPRKGDVVCLSYNTLDDRGMRRLEGRSDHRPVIGSYAIYI</sequence>
<dbReference type="Pfam" id="PF22669">
    <property type="entry name" value="Exo_endo_phos2"/>
    <property type="match status" value="2"/>
</dbReference>
<dbReference type="InterPro" id="IPR000300">
    <property type="entry name" value="IPPc"/>
</dbReference>
<feature type="compositionally biased region" description="Pro residues" evidence="1">
    <location>
        <begin position="626"/>
        <end position="638"/>
    </location>
</feature>
<dbReference type="eggNOG" id="KOG0566">
    <property type="taxonomic scope" value="Eukaryota"/>
</dbReference>
<feature type="region of interest" description="Disordered" evidence="1">
    <location>
        <begin position="428"/>
        <end position="564"/>
    </location>
</feature>
<dbReference type="PANTHER" id="PTHR11200:SF275">
    <property type="entry name" value="LD06095P"/>
    <property type="match status" value="1"/>
</dbReference>
<evidence type="ECO:0000256" key="1">
    <source>
        <dbReference type="SAM" id="MobiDB-lite"/>
    </source>
</evidence>
<dbReference type="HOGENOM" id="CLU_005289_1_0_1"/>
<dbReference type="GO" id="GO:0046856">
    <property type="term" value="P:phosphatidylinositol dephosphorylation"/>
    <property type="evidence" value="ECO:0007669"/>
    <property type="project" value="InterPro"/>
</dbReference>
<keyword evidence="4" id="KW-1185">Reference proteome</keyword>
<dbReference type="InterPro" id="IPR046985">
    <property type="entry name" value="IP5"/>
</dbReference>
<dbReference type="OrthoDB" id="405996at2759"/>
<evidence type="ECO:0000259" key="2">
    <source>
        <dbReference type="SMART" id="SM00128"/>
    </source>
</evidence>
<feature type="compositionally biased region" description="Acidic residues" evidence="1">
    <location>
        <begin position="202"/>
        <end position="226"/>
    </location>
</feature>
<dbReference type="GeneID" id="19299419"/>
<feature type="region of interest" description="Disordered" evidence="1">
    <location>
        <begin position="621"/>
        <end position="643"/>
    </location>
</feature>
<dbReference type="RefSeq" id="XP_007867604.1">
    <property type="nucleotide sequence ID" value="XM_007869413.1"/>
</dbReference>
<gene>
    <name evidence="3" type="ORF">GLOTRDRAFT_111629</name>
</gene>
<protein>
    <recommendedName>
        <fullName evidence="2">Inositol polyphosphate-related phosphatase domain-containing protein</fullName>
    </recommendedName>
</protein>
<feature type="compositionally biased region" description="Basic and acidic residues" evidence="1">
    <location>
        <begin position="304"/>
        <end position="320"/>
    </location>
</feature>
<dbReference type="AlphaFoldDB" id="S7RNG1"/>
<proteinExistence type="predicted"/>
<dbReference type="GO" id="GO:0004439">
    <property type="term" value="F:phosphatidylinositol-4,5-bisphosphate 5-phosphatase activity"/>
    <property type="evidence" value="ECO:0007669"/>
    <property type="project" value="TreeGrafter"/>
</dbReference>
<feature type="region of interest" description="Disordered" evidence="1">
    <location>
        <begin position="282"/>
        <end position="414"/>
    </location>
</feature>
<evidence type="ECO:0000313" key="4">
    <source>
        <dbReference type="Proteomes" id="UP000030669"/>
    </source>
</evidence>
<dbReference type="Gene3D" id="3.60.10.10">
    <property type="entry name" value="Endonuclease/exonuclease/phosphatase"/>
    <property type="match status" value="2"/>
</dbReference>
<dbReference type="SMART" id="SM00128">
    <property type="entry name" value="IPPc"/>
    <property type="match status" value="1"/>
</dbReference>
<evidence type="ECO:0000313" key="3">
    <source>
        <dbReference type="EMBL" id="EPQ54309.1"/>
    </source>
</evidence>
<accession>S7RNG1</accession>
<dbReference type="SUPFAM" id="SSF56219">
    <property type="entry name" value="DNase I-like"/>
    <property type="match status" value="1"/>
</dbReference>
<dbReference type="InterPro" id="IPR036691">
    <property type="entry name" value="Endo/exonu/phosph_ase_sf"/>
</dbReference>
<feature type="domain" description="Inositol polyphosphate-related phosphatase" evidence="2">
    <location>
        <begin position="1"/>
        <end position="212"/>
    </location>
</feature>
<dbReference type="PANTHER" id="PTHR11200">
    <property type="entry name" value="INOSITOL 5-PHOSPHATASE"/>
    <property type="match status" value="1"/>
</dbReference>
<dbReference type="Proteomes" id="UP000030669">
    <property type="component" value="Unassembled WGS sequence"/>
</dbReference>
<dbReference type="STRING" id="670483.S7RNG1"/>
<dbReference type="OMA" id="KGPYQLL"/>
<dbReference type="EMBL" id="KB469304">
    <property type="protein sequence ID" value="EPQ54309.1"/>
    <property type="molecule type" value="Genomic_DNA"/>
</dbReference>
<organism evidence="3 4">
    <name type="scientific">Gloeophyllum trabeum (strain ATCC 11539 / FP-39264 / Madison 617)</name>
    <name type="common">Brown rot fungus</name>
    <dbReference type="NCBI Taxonomy" id="670483"/>
    <lineage>
        <taxon>Eukaryota</taxon>
        <taxon>Fungi</taxon>
        <taxon>Dikarya</taxon>
        <taxon>Basidiomycota</taxon>
        <taxon>Agaricomycotina</taxon>
        <taxon>Agaricomycetes</taxon>
        <taxon>Gloeophyllales</taxon>
        <taxon>Gloeophyllaceae</taxon>
        <taxon>Gloeophyllum</taxon>
    </lineage>
</organism>